<feature type="domain" description="NADP-dependent oxidoreductase" evidence="2">
    <location>
        <begin position="10"/>
        <end position="306"/>
    </location>
</feature>
<dbReference type="AlphaFoldDB" id="A0A6J4IJ58"/>
<dbReference type="InterPro" id="IPR050523">
    <property type="entry name" value="AKR_Detox_Biosynth"/>
</dbReference>
<evidence type="ECO:0000256" key="1">
    <source>
        <dbReference type="ARBA" id="ARBA00023002"/>
    </source>
</evidence>
<dbReference type="PANTHER" id="PTHR43364">
    <property type="entry name" value="NADH-SPECIFIC METHYLGLYOXAL REDUCTASE-RELATED"/>
    <property type="match status" value="1"/>
</dbReference>
<proteinExistence type="predicted"/>
<dbReference type="Gene3D" id="3.20.20.100">
    <property type="entry name" value="NADP-dependent oxidoreductase domain"/>
    <property type="match status" value="1"/>
</dbReference>
<keyword evidence="1" id="KW-0560">Oxidoreductase</keyword>
<gene>
    <name evidence="3" type="ORF">AVDCRST_MAG77-2137</name>
</gene>
<organism evidence="3">
    <name type="scientific">uncultured Chloroflexota bacterium</name>
    <dbReference type="NCBI Taxonomy" id="166587"/>
    <lineage>
        <taxon>Bacteria</taxon>
        <taxon>Bacillati</taxon>
        <taxon>Chloroflexota</taxon>
        <taxon>environmental samples</taxon>
    </lineage>
</organism>
<accession>A0A6J4IJ58</accession>
<evidence type="ECO:0000313" key="3">
    <source>
        <dbReference type="EMBL" id="CAA9251920.1"/>
    </source>
</evidence>
<dbReference type="InterPro" id="IPR023210">
    <property type="entry name" value="NADP_OxRdtase_dom"/>
</dbReference>
<dbReference type="Pfam" id="PF00248">
    <property type="entry name" value="Aldo_ket_red"/>
    <property type="match status" value="1"/>
</dbReference>
<dbReference type="GO" id="GO:0016491">
    <property type="term" value="F:oxidoreductase activity"/>
    <property type="evidence" value="ECO:0007669"/>
    <property type="project" value="UniProtKB-KW"/>
</dbReference>
<evidence type="ECO:0000259" key="2">
    <source>
        <dbReference type="Pfam" id="PF00248"/>
    </source>
</evidence>
<name>A0A6J4IJ58_9CHLR</name>
<dbReference type="SUPFAM" id="SSF51430">
    <property type="entry name" value="NAD(P)-linked oxidoreductase"/>
    <property type="match status" value="1"/>
</dbReference>
<dbReference type="PANTHER" id="PTHR43364:SF4">
    <property type="entry name" value="NAD(P)-LINKED OXIDOREDUCTASE SUPERFAMILY PROTEIN"/>
    <property type="match status" value="1"/>
</dbReference>
<dbReference type="EMBL" id="CADCTC010000128">
    <property type="protein sequence ID" value="CAA9251920.1"/>
    <property type="molecule type" value="Genomic_DNA"/>
</dbReference>
<reference evidence="3" key="1">
    <citation type="submission" date="2020-02" db="EMBL/GenBank/DDBJ databases">
        <authorList>
            <person name="Meier V. D."/>
        </authorList>
    </citation>
    <scope>NUCLEOTIDE SEQUENCE</scope>
    <source>
        <strain evidence="3">AVDCRST_MAG77</strain>
    </source>
</reference>
<dbReference type="FunFam" id="3.20.20.100:FF:000004">
    <property type="entry name" value="Oxidoreductase, aldo/keto reductase"/>
    <property type="match status" value="1"/>
</dbReference>
<protein>
    <submittedName>
        <fullName evidence="3">Oxidoreductase</fullName>
    </submittedName>
</protein>
<dbReference type="InterPro" id="IPR036812">
    <property type="entry name" value="NAD(P)_OxRdtase_dom_sf"/>
</dbReference>
<dbReference type="GO" id="GO:0005829">
    <property type="term" value="C:cytosol"/>
    <property type="evidence" value="ECO:0007669"/>
    <property type="project" value="UniProtKB-ARBA"/>
</dbReference>
<sequence length="316" mass="34780">MGSTGAKVSPICLGAMMFGDPASPEESHRILDYAREGGINFVDTANVYTKQRSEEIVGDWFDLGGGRRNETFLATKVHGRVAPGPNGAGNHRYHVNRQVEHSLRRLKTDRIDLYYFHRPEPETPIAEQVGIMQDLVRQGKIVYYGTSHYPSWMILQGMWDAQKLTGPAWVADQPRYSLVDRSIEQDVVPFAQANGYGLVPHSPLAGGFLTGKYERGGTVPNDSRAARRADWLAAMTDQHWALESRLREVAQAAGCTPGQAAIAWVLTRPFVNATIIGPRTLDQLQDNLGALDVTLPADAIQALTDASEFAAKLPRT</sequence>